<sequence length="198" mass="22536">MKKINMGFVAILALFFVLISCSSEMNDDVTLAPNNESIAFTKNQQNSLSVSQIPNNLGNIPVYVFYNSNKVDHLYTLDRAEGNNLNYEDRGVLGSVGDSKSVWPAYSPDYKITRWYNRRNGDRLLTQSNEVDNNSDWVNEGVLGLAARSDYDGNSPVYRYRGRRRSNHFFTTNFNELGNGNSAWVYEGIGFYVRTRIN</sequence>
<evidence type="ECO:0000259" key="2">
    <source>
        <dbReference type="Pfam" id="PF18885"/>
    </source>
</evidence>
<feature type="signal peptide" evidence="1">
    <location>
        <begin position="1"/>
        <end position="25"/>
    </location>
</feature>
<dbReference type="Proteomes" id="UP000028709">
    <property type="component" value="Unassembled WGS sequence"/>
</dbReference>
<keyword evidence="1" id="KW-0732">Signal</keyword>
<evidence type="ECO:0000256" key="1">
    <source>
        <dbReference type="SAM" id="SignalP"/>
    </source>
</evidence>
<dbReference type="InterPro" id="IPR043708">
    <property type="entry name" value="DUF5648"/>
</dbReference>
<protein>
    <recommendedName>
        <fullName evidence="2">DUF5648 domain-containing protein</fullName>
    </recommendedName>
</protein>
<feature type="domain" description="DUF5648" evidence="2">
    <location>
        <begin position="52"/>
        <end position="104"/>
    </location>
</feature>
<feature type="domain" description="DUF5648" evidence="2">
    <location>
        <begin position="109"/>
        <end position="193"/>
    </location>
</feature>
<evidence type="ECO:0000313" key="3">
    <source>
        <dbReference type="EMBL" id="KFF29648.1"/>
    </source>
</evidence>
<dbReference type="eggNOG" id="ENOG5032NNC">
    <property type="taxonomic scope" value="Bacteria"/>
</dbReference>
<gene>
    <name evidence="3" type="ORF">IQ37_04325</name>
</gene>
<dbReference type="RefSeq" id="WP_034682126.1">
    <property type="nucleotide sequence ID" value="NZ_CP023049.2"/>
</dbReference>
<accession>A0A086BL34</accession>
<comment type="caution">
    <text evidence="3">The sequence shown here is derived from an EMBL/GenBank/DDBJ whole genome shotgun (WGS) entry which is preliminary data.</text>
</comment>
<name>A0A086BL34_9FLAO</name>
<evidence type="ECO:0000313" key="4">
    <source>
        <dbReference type="Proteomes" id="UP000028709"/>
    </source>
</evidence>
<dbReference type="PROSITE" id="PS51257">
    <property type="entry name" value="PROKAR_LIPOPROTEIN"/>
    <property type="match status" value="1"/>
</dbReference>
<dbReference type="EMBL" id="JPRJ01000004">
    <property type="protein sequence ID" value="KFF29648.1"/>
    <property type="molecule type" value="Genomic_DNA"/>
</dbReference>
<dbReference type="Pfam" id="PF18885">
    <property type="entry name" value="DUF5648"/>
    <property type="match status" value="2"/>
</dbReference>
<keyword evidence="4" id="KW-1185">Reference proteome</keyword>
<dbReference type="AlphaFoldDB" id="A0A086BL34"/>
<organism evidence="3 4">
    <name type="scientific">Chryseobacterium piperi</name>
    <dbReference type="NCBI Taxonomy" id="558152"/>
    <lineage>
        <taxon>Bacteria</taxon>
        <taxon>Pseudomonadati</taxon>
        <taxon>Bacteroidota</taxon>
        <taxon>Flavobacteriia</taxon>
        <taxon>Flavobacteriales</taxon>
        <taxon>Weeksellaceae</taxon>
        <taxon>Chryseobacterium group</taxon>
        <taxon>Chryseobacterium</taxon>
    </lineage>
</organism>
<proteinExistence type="predicted"/>
<feature type="chain" id="PRO_5001804510" description="DUF5648 domain-containing protein" evidence="1">
    <location>
        <begin position="26"/>
        <end position="198"/>
    </location>
</feature>
<dbReference type="OrthoDB" id="9772095at2"/>
<dbReference type="KEGG" id="cpip:CJF12_10135"/>
<reference evidence="3 4" key="1">
    <citation type="submission" date="2014-07" db="EMBL/GenBank/DDBJ databases">
        <title>Genome of Chryseobacterium piperi CTM.</title>
        <authorList>
            <person name="Pipes S.E."/>
            <person name="Stropko S.J."/>
            <person name="Newman J.D."/>
        </authorList>
    </citation>
    <scope>NUCLEOTIDE SEQUENCE [LARGE SCALE GENOMIC DNA]</scope>
    <source>
        <strain evidence="3 4">CTM</strain>
    </source>
</reference>